<dbReference type="GO" id="GO:0005524">
    <property type="term" value="F:ATP binding"/>
    <property type="evidence" value="ECO:0007669"/>
    <property type="project" value="UniProtKB-KW"/>
</dbReference>
<evidence type="ECO:0000256" key="15">
    <source>
        <dbReference type="ARBA" id="ARBA00023160"/>
    </source>
</evidence>
<evidence type="ECO:0000256" key="2">
    <source>
        <dbReference type="ARBA" id="ARBA00004496"/>
    </source>
</evidence>
<comment type="catalytic activity">
    <reaction evidence="17">
        <text>N(6)-carboxybiotinyl-L-lysyl-[protein] + acetyl-CoA = N(6)-biotinyl-L-lysyl-[protein] + malonyl-CoA</text>
        <dbReference type="Rhea" id="RHEA:54728"/>
        <dbReference type="Rhea" id="RHEA-COMP:10505"/>
        <dbReference type="Rhea" id="RHEA-COMP:10506"/>
        <dbReference type="ChEBI" id="CHEBI:57288"/>
        <dbReference type="ChEBI" id="CHEBI:57384"/>
        <dbReference type="ChEBI" id="CHEBI:83144"/>
        <dbReference type="ChEBI" id="CHEBI:83145"/>
        <dbReference type="EC" id="2.1.3.15"/>
    </reaction>
</comment>
<dbReference type="EMBL" id="FOUY01000025">
    <property type="protein sequence ID" value="SFN94696.1"/>
    <property type="molecule type" value="Genomic_DNA"/>
</dbReference>
<protein>
    <recommendedName>
        <fullName evidence="7">Acetyl-coenzyme A carboxylase carboxyl transferase subunits beta/alpha</fullName>
        <ecNumber evidence="6">2.1.3.15</ecNumber>
    </recommendedName>
</protein>
<feature type="region of interest" description="Disordered" evidence="18">
    <location>
        <begin position="244"/>
        <end position="290"/>
    </location>
</feature>
<dbReference type="GO" id="GO:0006633">
    <property type="term" value="P:fatty acid biosynthetic process"/>
    <property type="evidence" value="ECO:0007669"/>
    <property type="project" value="UniProtKB-KW"/>
</dbReference>
<evidence type="ECO:0000256" key="16">
    <source>
        <dbReference type="ARBA" id="ARBA00025280"/>
    </source>
</evidence>
<dbReference type="InterPro" id="IPR000438">
    <property type="entry name" value="Acetyl_CoA_COase_Trfase_b_su"/>
</dbReference>
<keyword evidence="8" id="KW-0444">Lipid biosynthesis</keyword>
<dbReference type="PROSITE" id="PS50989">
    <property type="entry name" value="COA_CT_CTER"/>
    <property type="match status" value="1"/>
</dbReference>
<keyword evidence="11" id="KW-0479">Metal-binding</keyword>
<comment type="subcellular location">
    <subcellularLocation>
        <location evidence="2">Cytoplasm</location>
    </subcellularLocation>
</comment>
<dbReference type="GO" id="GO:2001295">
    <property type="term" value="P:malonyl-CoA biosynthetic process"/>
    <property type="evidence" value="ECO:0007669"/>
    <property type="project" value="TreeGrafter"/>
</dbReference>
<keyword evidence="11" id="KW-0862">Zinc</keyword>
<keyword evidence="10" id="KW-0547">Nucleotide-binding</keyword>
<keyword evidence="14" id="KW-0443">Lipid metabolism</keyword>
<evidence type="ECO:0000256" key="1">
    <source>
        <dbReference type="ARBA" id="ARBA00001947"/>
    </source>
</evidence>
<evidence type="ECO:0000313" key="22">
    <source>
        <dbReference type="Proteomes" id="UP000199614"/>
    </source>
</evidence>
<organism evidence="21 22">
    <name type="scientific">Pseudonocardia ammonioxydans</name>
    <dbReference type="NCBI Taxonomy" id="260086"/>
    <lineage>
        <taxon>Bacteria</taxon>
        <taxon>Bacillati</taxon>
        <taxon>Actinomycetota</taxon>
        <taxon>Actinomycetes</taxon>
        <taxon>Pseudonocardiales</taxon>
        <taxon>Pseudonocardiaceae</taxon>
        <taxon>Pseudonocardia</taxon>
    </lineage>
</organism>
<dbReference type="InterPro" id="IPR011763">
    <property type="entry name" value="COA_CT_C"/>
</dbReference>
<dbReference type="Pfam" id="PF03255">
    <property type="entry name" value="ACCA"/>
    <property type="match status" value="1"/>
</dbReference>
<keyword evidence="22" id="KW-1185">Reference proteome</keyword>
<comment type="similarity">
    <text evidence="4">In the N-terminal section; belongs to the AccD/PCCB family.</text>
</comment>
<dbReference type="Proteomes" id="UP000199614">
    <property type="component" value="Unassembled WGS sequence"/>
</dbReference>
<proteinExistence type="inferred from homology"/>
<evidence type="ECO:0000256" key="4">
    <source>
        <dbReference type="ARBA" id="ARBA00010284"/>
    </source>
</evidence>
<evidence type="ECO:0000256" key="11">
    <source>
        <dbReference type="ARBA" id="ARBA00022771"/>
    </source>
</evidence>
<keyword evidence="9 21" id="KW-0808">Transferase</keyword>
<sequence>MSRTVRPAAPRPAGSTGSASYLDTVLDAGSFGSWDVPAAPPAGTDAGYRAELARARTDAGTDESVVTGEGRAGGERVAVVCSEFGFLAGSVGTVAAARIVTAVERATAARLPLLLAPASGGTRMQEGTAAFLAMIGIADRVAAHRRAGLPVVVHLRHPTTGGAFASWGSLGSMTFAEPGALVGFLGPRVYRALYDRPFPPDVQTAEHLHERGLVDGVLTAAELAPVLRRVLVLTRAGRITGSDVVAAAGGDSPEPPPPTPAVERLADGPGRRAGPGEAPDLERPPAPASDAWTSITATRRPDRPGVRAVLAAADDTVALHGTGAGEVAAATVLTLARFGASACVLAGQDRAGDGAPGPTDLRVVHRAAELARELRLPLVTVIDTAGAELSPAAEEGALAGEIARRLAELADLPVPVVSVLLGQGSGGAALALLPADRVLAARHAWLTPLPPEGASAIVHGTAERAAEVVAGQRVRSADLAELGVVDRIVEEYPDAADEPGAFAARVAAALAEEIPRAAVTGRGRRLGRPGRL</sequence>
<dbReference type="InterPro" id="IPR034733">
    <property type="entry name" value="AcCoA_carboxyl_beta"/>
</dbReference>
<dbReference type="PANTHER" id="PTHR42995:SF5">
    <property type="entry name" value="ACETYL-COENZYME A CARBOXYLASE CARBOXYL TRANSFERASE SUBUNIT BETA, CHLOROPLASTIC"/>
    <property type="match status" value="1"/>
</dbReference>
<reference evidence="21 22" key="1">
    <citation type="submission" date="2016-10" db="EMBL/GenBank/DDBJ databases">
        <authorList>
            <person name="de Groot N.N."/>
        </authorList>
    </citation>
    <scope>NUCLEOTIDE SEQUENCE [LARGE SCALE GENOMIC DNA]</scope>
    <source>
        <strain evidence="21 22">CGMCC 4.1877</strain>
    </source>
</reference>
<comment type="cofactor">
    <cofactor evidence="1">
        <name>Zn(2+)</name>
        <dbReference type="ChEBI" id="CHEBI:29105"/>
    </cofactor>
</comment>
<evidence type="ECO:0000256" key="14">
    <source>
        <dbReference type="ARBA" id="ARBA00023098"/>
    </source>
</evidence>
<name>A0A1I5D6E9_PSUAM</name>
<feature type="domain" description="CoA carboxyltransferase N-terminal" evidence="19">
    <location>
        <begin position="1"/>
        <end position="249"/>
    </location>
</feature>
<dbReference type="STRING" id="260086.SAMN05216207_102543"/>
<dbReference type="GO" id="GO:0016743">
    <property type="term" value="F:carboxyl- or carbamoyltransferase activity"/>
    <property type="evidence" value="ECO:0007669"/>
    <property type="project" value="InterPro"/>
</dbReference>
<evidence type="ECO:0000259" key="20">
    <source>
        <dbReference type="PROSITE" id="PS50989"/>
    </source>
</evidence>
<dbReference type="PROSITE" id="PS50980">
    <property type="entry name" value="COA_CT_NTER"/>
    <property type="match status" value="1"/>
</dbReference>
<dbReference type="RefSeq" id="WP_245773708.1">
    <property type="nucleotide sequence ID" value="NZ_FOUY01000025.1"/>
</dbReference>
<comment type="subunit">
    <text evidence="5">Acetyl-CoA carboxylase is a heterotetramer composed of biotin carboxyl carrier protein (AccB), biotin carboxylase (AccC) and two subunits of ACCase subunit beta/alpha.</text>
</comment>
<dbReference type="InterPro" id="IPR011762">
    <property type="entry name" value="COA_CT_N"/>
</dbReference>
<evidence type="ECO:0000256" key="13">
    <source>
        <dbReference type="ARBA" id="ARBA00022840"/>
    </source>
</evidence>
<dbReference type="GO" id="GO:0009317">
    <property type="term" value="C:acetyl-CoA carboxylase complex"/>
    <property type="evidence" value="ECO:0007669"/>
    <property type="project" value="InterPro"/>
</dbReference>
<evidence type="ECO:0000256" key="5">
    <source>
        <dbReference type="ARBA" id="ARBA00011664"/>
    </source>
</evidence>
<evidence type="ECO:0000256" key="12">
    <source>
        <dbReference type="ARBA" id="ARBA00022832"/>
    </source>
</evidence>
<comment type="similarity">
    <text evidence="3">In the C-terminal section; belongs to the AccA family.</text>
</comment>
<dbReference type="InterPro" id="IPR001095">
    <property type="entry name" value="Acetyl_CoA_COase_a_su"/>
</dbReference>
<evidence type="ECO:0000256" key="8">
    <source>
        <dbReference type="ARBA" id="ARBA00022516"/>
    </source>
</evidence>
<feature type="domain" description="CoA carboxyltransferase C-terminal" evidence="20">
    <location>
        <begin position="280"/>
        <end position="516"/>
    </location>
</feature>
<evidence type="ECO:0000259" key="19">
    <source>
        <dbReference type="PROSITE" id="PS50980"/>
    </source>
</evidence>
<comment type="function">
    <text evidence="16">Component of the acetyl coenzyme A carboxylase (ACC) complex. Biotin carboxylase (BC) catalyzes the carboxylation of biotin on its carrier protein (BCCP) and then the CO(2) group is transferred by the transcarboxylase to acetyl-CoA to form malonyl-CoA.</text>
</comment>
<evidence type="ECO:0000256" key="18">
    <source>
        <dbReference type="SAM" id="MobiDB-lite"/>
    </source>
</evidence>
<dbReference type="InterPro" id="IPR029045">
    <property type="entry name" value="ClpP/crotonase-like_dom_sf"/>
</dbReference>
<dbReference type="EC" id="2.1.3.15" evidence="6"/>
<dbReference type="Gene3D" id="3.90.226.10">
    <property type="entry name" value="2-enoyl-CoA Hydratase, Chain A, domain 1"/>
    <property type="match status" value="2"/>
</dbReference>
<dbReference type="PANTHER" id="PTHR42995">
    <property type="entry name" value="ACETYL-COENZYME A CARBOXYLASE CARBOXYL TRANSFERASE SUBUNIT BETA, CHLOROPLASTIC"/>
    <property type="match status" value="1"/>
</dbReference>
<keyword evidence="15" id="KW-0275">Fatty acid biosynthesis</keyword>
<dbReference type="SUPFAM" id="SSF52096">
    <property type="entry name" value="ClpP/crotonase"/>
    <property type="match status" value="2"/>
</dbReference>
<keyword evidence="12" id="KW-0276">Fatty acid metabolism</keyword>
<dbReference type="AlphaFoldDB" id="A0A1I5D6E9"/>
<gene>
    <name evidence="21" type="ORF">SAMN05216207_102543</name>
</gene>
<evidence type="ECO:0000256" key="7">
    <source>
        <dbReference type="ARBA" id="ARBA00018312"/>
    </source>
</evidence>
<evidence type="ECO:0000256" key="3">
    <source>
        <dbReference type="ARBA" id="ARBA00006276"/>
    </source>
</evidence>
<accession>A0A1I5D6E9</accession>
<evidence type="ECO:0000256" key="10">
    <source>
        <dbReference type="ARBA" id="ARBA00022741"/>
    </source>
</evidence>
<evidence type="ECO:0000256" key="6">
    <source>
        <dbReference type="ARBA" id="ARBA00011883"/>
    </source>
</evidence>
<evidence type="ECO:0000313" key="21">
    <source>
        <dbReference type="EMBL" id="SFN94696.1"/>
    </source>
</evidence>
<dbReference type="GO" id="GO:0008270">
    <property type="term" value="F:zinc ion binding"/>
    <property type="evidence" value="ECO:0007669"/>
    <property type="project" value="UniProtKB-KW"/>
</dbReference>
<evidence type="ECO:0000256" key="17">
    <source>
        <dbReference type="ARBA" id="ARBA00049152"/>
    </source>
</evidence>
<evidence type="ECO:0000256" key="9">
    <source>
        <dbReference type="ARBA" id="ARBA00022679"/>
    </source>
</evidence>
<keyword evidence="13" id="KW-0067">ATP-binding</keyword>
<dbReference type="PRINTS" id="PR01070">
    <property type="entry name" value="ACCCTRFRASEB"/>
</dbReference>
<dbReference type="Pfam" id="PF01039">
    <property type="entry name" value="Carboxyl_trans"/>
    <property type="match status" value="1"/>
</dbReference>
<dbReference type="GO" id="GO:0003989">
    <property type="term" value="F:acetyl-CoA carboxylase activity"/>
    <property type="evidence" value="ECO:0007669"/>
    <property type="project" value="InterPro"/>
</dbReference>
<keyword evidence="11" id="KW-0863">Zinc-finger</keyword>